<evidence type="ECO:0000256" key="1">
    <source>
        <dbReference type="SAM" id="MobiDB-lite"/>
    </source>
</evidence>
<reference evidence="3" key="1">
    <citation type="submission" date="2017-10" db="EMBL/GenBank/DDBJ databases">
        <title>Rapid genome shrinkage in a self-fertile nematode reveals novel sperm competition proteins.</title>
        <authorList>
            <person name="Yin D."/>
            <person name="Schwarz E.M."/>
            <person name="Thomas C.G."/>
            <person name="Felde R.L."/>
            <person name="Korf I.F."/>
            <person name="Cutter A.D."/>
            <person name="Schartner C.M."/>
            <person name="Ralston E.J."/>
            <person name="Meyer B.J."/>
            <person name="Haag E.S."/>
        </authorList>
    </citation>
    <scope>NUCLEOTIDE SEQUENCE [LARGE SCALE GENOMIC DNA]</scope>
    <source>
        <strain evidence="3">JU1422</strain>
    </source>
</reference>
<dbReference type="EMBL" id="PDUG01000006">
    <property type="protein sequence ID" value="PIC17969.1"/>
    <property type="molecule type" value="Genomic_DNA"/>
</dbReference>
<name>A0A2G5SSQ6_9PELO</name>
<dbReference type="OrthoDB" id="5824236at2759"/>
<comment type="caution">
    <text evidence="2">The sequence shown here is derived from an EMBL/GenBank/DDBJ whole genome shotgun (WGS) entry which is preliminary data.</text>
</comment>
<feature type="compositionally biased region" description="Basic and acidic residues" evidence="1">
    <location>
        <begin position="8"/>
        <end position="26"/>
    </location>
</feature>
<evidence type="ECO:0000313" key="3">
    <source>
        <dbReference type="Proteomes" id="UP000230233"/>
    </source>
</evidence>
<sequence length="108" mass="12479">MNSILHDGFFHQHDHHQQDDHHEHPADNLIQPPKVSLRTMSKSDPHLDIPHLLVSQDEAHPSLNKIMSNLQHVHEGLKTPVSSQPNLQALRRENEFQDKNVRLVTSFI</sequence>
<protein>
    <submittedName>
        <fullName evidence="2">Uncharacterized protein</fullName>
    </submittedName>
</protein>
<gene>
    <name evidence="2" type="primary">Cnig_chr_X.g24022</name>
    <name evidence="2" type="ORF">B9Z55_024022</name>
</gene>
<keyword evidence="3" id="KW-1185">Reference proteome</keyword>
<accession>A0A2G5SSQ6</accession>
<dbReference type="AlphaFoldDB" id="A0A2G5SSQ6"/>
<dbReference type="Proteomes" id="UP000230233">
    <property type="component" value="Chromosome X"/>
</dbReference>
<feature type="region of interest" description="Disordered" evidence="1">
    <location>
        <begin position="1"/>
        <end position="43"/>
    </location>
</feature>
<evidence type="ECO:0000313" key="2">
    <source>
        <dbReference type="EMBL" id="PIC17969.1"/>
    </source>
</evidence>
<organism evidence="2 3">
    <name type="scientific">Caenorhabditis nigoni</name>
    <dbReference type="NCBI Taxonomy" id="1611254"/>
    <lineage>
        <taxon>Eukaryota</taxon>
        <taxon>Metazoa</taxon>
        <taxon>Ecdysozoa</taxon>
        <taxon>Nematoda</taxon>
        <taxon>Chromadorea</taxon>
        <taxon>Rhabditida</taxon>
        <taxon>Rhabditina</taxon>
        <taxon>Rhabditomorpha</taxon>
        <taxon>Rhabditoidea</taxon>
        <taxon>Rhabditidae</taxon>
        <taxon>Peloderinae</taxon>
        <taxon>Caenorhabditis</taxon>
    </lineage>
</organism>
<proteinExistence type="predicted"/>